<name>A0A0E9VJP2_ANGAN</name>
<accession>A0A0E9VJP2</accession>
<dbReference type="AlphaFoldDB" id="A0A0E9VJP2"/>
<reference evidence="1" key="2">
    <citation type="journal article" date="2015" name="Fish Shellfish Immunol.">
        <title>Early steps in the European eel (Anguilla anguilla)-Vibrio vulnificus interaction in the gills: Role of the RtxA13 toxin.</title>
        <authorList>
            <person name="Callol A."/>
            <person name="Pajuelo D."/>
            <person name="Ebbesson L."/>
            <person name="Teles M."/>
            <person name="MacKenzie S."/>
            <person name="Amaro C."/>
        </authorList>
    </citation>
    <scope>NUCLEOTIDE SEQUENCE</scope>
</reference>
<sequence>MHFPKLGTRTVKLHCTPPYPSPTPTLYYCCCFQLPRSPLCPQAGVPCGPNVSIMSI</sequence>
<protein>
    <submittedName>
        <fullName evidence="1">Uncharacterized protein</fullName>
    </submittedName>
</protein>
<evidence type="ECO:0000313" key="1">
    <source>
        <dbReference type="EMBL" id="JAH78339.1"/>
    </source>
</evidence>
<dbReference type="EMBL" id="GBXM01030238">
    <property type="protein sequence ID" value="JAH78339.1"/>
    <property type="molecule type" value="Transcribed_RNA"/>
</dbReference>
<proteinExistence type="predicted"/>
<organism evidence="1">
    <name type="scientific">Anguilla anguilla</name>
    <name type="common">European freshwater eel</name>
    <name type="synonym">Muraena anguilla</name>
    <dbReference type="NCBI Taxonomy" id="7936"/>
    <lineage>
        <taxon>Eukaryota</taxon>
        <taxon>Metazoa</taxon>
        <taxon>Chordata</taxon>
        <taxon>Craniata</taxon>
        <taxon>Vertebrata</taxon>
        <taxon>Euteleostomi</taxon>
        <taxon>Actinopterygii</taxon>
        <taxon>Neopterygii</taxon>
        <taxon>Teleostei</taxon>
        <taxon>Anguilliformes</taxon>
        <taxon>Anguillidae</taxon>
        <taxon>Anguilla</taxon>
    </lineage>
</organism>
<reference evidence="1" key="1">
    <citation type="submission" date="2014-11" db="EMBL/GenBank/DDBJ databases">
        <authorList>
            <person name="Amaro Gonzalez C."/>
        </authorList>
    </citation>
    <scope>NUCLEOTIDE SEQUENCE</scope>
</reference>